<dbReference type="Gene3D" id="3.40.50.620">
    <property type="entry name" value="HUPs"/>
    <property type="match status" value="1"/>
</dbReference>
<dbReference type="Proteomes" id="UP000252086">
    <property type="component" value="Unassembled WGS sequence"/>
</dbReference>
<dbReference type="CDD" id="cd23945">
    <property type="entry name" value="PAPS_reductase"/>
    <property type="match status" value="1"/>
</dbReference>
<dbReference type="RefSeq" id="WP_113874866.1">
    <property type="nucleotide sequence ID" value="NZ_QNRF01000006.1"/>
</dbReference>
<evidence type="ECO:0000313" key="4">
    <source>
        <dbReference type="EMBL" id="RBO82175.1"/>
    </source>
</evidence>
<feature type="domain" description="Phosphoadenosine phosphosulphate reductase" evidence="3">
    <location>
        <begin position="30"/>
        <end position="185"/>
    </location>
</feature>
<dbReference type="EMBL" id="QNRF01000006">
    <property type="protein sequence ID" value="RBO82175.1"/>
    <property type="molecule type" value="Genomic_DNA"/>
</dbReference>
<keyword evidence="5" id="KW-1185">Reference proteome</keyword>
<reference evidence="4 5" key="1">
    <citation type="submission" date="2018-06" db="EMBL/GenBank/DDBJ databases">
        <title>Genomic Encyclopedia of Type Strains, Phase III (KMG-III): the genomes of soil and plant-associated and newly described type strains.</title>
        <authorList>
            <person name="Whitman W."/>
        </authorList>
    </citation>
    <scope>NUCLEOTIDE SEQUENCE [LARGE SCALE GENOMIC DNA]</scope>
    <source>
        <strain evidence="4 5">CECT 7732</strain>
    </source>
</reference>
<organism evidence="4 5">
    <name type="scientific">Marinomonas aquiplantarum</name>
    <dbReference type="NCBI Taxonomy" id="491951"/>
    <lineage>
        <taxon>Bacteria</taxon>
        <taxon>Pseudomonadati</taxon>
        <taxon>Pseudomonadota</taxon>
        <taxon>Gammaproteobacteria</taxon>
        <taxon>Oceanospirillales</taxon>
        <taxon>Oceanospirillaceae</taxon>
        <taxon>Marinomonas</taxon>
    </lineage>
</organism>
<accession>A0A366CX39</accession>
<evidence type="ECO:0000313" key="5">
    <source>
        <dbReference type="Proteomes" id="UP000252086"/>
    </source>
</evidence>
<dbReference type="InterPro" id="IPR014729">
    <property type="entry name" value="Rossmann-like_a/b/a_fold"/>
</dbReference>
<name>A0A366CX39_9GAMM</name>
<dbReference type="PANTHER" id="PTHR46509">
    <property type="entry name" value="PHOSPHOADENOSINE PHOSPHOSULFATE REDUCTASE"/>
    <property type="match status" value="1"/>
</dbReference>
<dbReference type="InterPro" id="IPR002500">
    <property type="entry name" value="PAPS_reduct_dom"/>
</dbReference>
<dbReference type="AlphaFoldDB" id="A0A366CX39"/>
<dbReference type="GO" id="GO:0019379">
    <property type="term" value="P:sulfate assimilation, phosphoadenylyl sulfate reduction by phosphoadenylyl-sulfate reductase (thioredoxin)"/>
    <property type="evidence" value="ECO:0007669"/>
    <property type="project" value="TreeGrafter"/>
</dbReference>
<protein>
    <submittedName>
        <fullName evidence="4">Phosphoadenylylsulfate reductase (Thioredoxin)</fullName>
    </submittedName>
</protein>
<gene>
    <name evidence="4" type="ORF">DFP76_1063</name>
</gene>
<comment type="caution">
    <text evidence="4">The sequence shown here is derived from an EMBL/GenBank/DDBJ whole genome shotgun (WGS) entry which is preliminary data.</text>
</comment>
<evidence type="ECO:0000256" key="2">
    <source>
        <dbReference type="ARBA" id="ARBA00024327"/>
    </source>
</evidence>
<evidence type="ECO:0000256" key="1">
    <source>
        <dbReference type="ARBA" id="ARBA00009732"/>
    </source>
</evidence>
<dbReference type="OrthoDB" id="9794018at2"/>
<dbReference type="PANTHER" id="PTHR46509:SF1">
    <property type="entry name" value="PHOSPHOADENOSINE PHOSPHOSULFATE REDUCTASE"/>
    <property type="match status" value="1"/>
</dbReference>
<proteinExistence type="inferred from homology"/>
<sequence length="206" mass="23059">MIDLDKANAELEGATPQAIIEWAMKNAQKPIVTTNFGPHEAVILHMATQVKADIPVIWIDSGYNVRDTYKVAEDIIGKLNLNLEVYTPKVSAARRDAALGGIPSVDDEAHVEFTEQFKLEPFRRAMAEQAPDIWLTAVRSEQTEFRKDMKVLEMGPNGVIKVAPVLHWKEADMQAYLAEHDLPTPDHYFDPTKAQAGRECGLHTKL</sequence>
<evidence type="ECO:0000259" key="3">
    <source>
        <dbReference type="Pfam" id="PF01507"/>
    </source>
</evidence>
<comment type="pathway">
    <text evidence="2">Sulfur metabolism; hydrogen sulfide biosynthesis; sulfite from sulfate.</text>
</comment>
<comment type="similarity">
    <text evidence="1">Belongs to the PAPS reductase family. CysH subfamily.</text>
</comment>
<dbReference type="GO" id="GO:0005737">
    <property type="term" value="C:cytoplasm"/>
    <property type="evidence" value="ECO:0007669"/>
    <property type="project" value="TreeGrafter"/>
</dbReference>
<dbReference type="SUPFAM" id="SSF52402">
    <property type="entry name" value="Adenine nucleotide alpha hydrolases-like"/>
    <property type="match status" value="1"/>
</dbReference>
<dbReference type="GO" id="GO:0004604">
    <property type="term" value="F:phosphoadenylyl-sulfate reductase (thioredoxin) activity"/>
    <property type="evidence" value="ECO:0007669"/>
    <property type="project" value="TreeGrafter"/>
</dbReference>
<dbReference type="Pfam" id="PF01507">
    <property type="entry name" value="PAPS_reduct"/>
    <property type="match status" value="1"/>
</dbReference>